<dbReference type="SUPFAM" id="SSF52540">
    <property type="entry name" value="P-loop containing nucleoside triphosphate hydrolases"/>
    <property type="match status" value="1"/>
</dbReference>
<evidence type="ECO:0000313" key="4">
    <source>
        <dbReference type="EMBL" id="RFZ77165.1"/>
    </source>
</evidence>
<evidence type="ECO:0000256" key="2">
    <source>
        <dbReference type="PROSITE-ProRule" id="PRU01122"/>
    </source>
</evidence>
<keyword evidence="2" id="KW-0720">Serine protease</keyword>
<dbReference type="GO" id="GO:0004176">
    <property type="term" value="F:ATP-dependent peptidase activity"/>
    <property type="evidence" value="ECO:0007669"/>
    <property type="project" value="UniProtKB-UniRule"/>
</dbReference>
<feature type="active site" evidence="2">
    <location>
        <position position="328"/>
    </location>
</feature>
<dbReference type="PROSITE" id="PS51786">
    <property type="entry name" value="LON_PROTEOLYTIC"/>
    <property type="match status" value="1"/>
</dbReference>
<proteinExistence type="inferred from homology"/>
<evidence type="ECO:0000259" key="3">
    <source>
        <dbReference type="PROSITE" id="PS51786"/>
    </source>
</evidence>
<keyword evidence="2" id="KW-0378">Hydrolase</keyword>
<dbReference type="InterPro" id="IPR027065">
    <property type="entry name" value="Lon_Prtase"/>
</dbReference>
<dbReference type="EC" id="3.4.21.53" evidence="2"/>
<feature type="domain" description="Lon proteolytic" evidence="3">
    <location>
        <begin position="236"/>
        <end position="428"/>
    </location>
</feature>
<accession>A0A3E2N832</accession>
<dbReference type="PANTHER" id="PTHR10046">
    <property type="entry name" value="ATP DEPENDENT LON PROTEASE FAMILY MEMBER"/>
    <property type="match status" value="1"/>
</dbReference>
<gene>
    <name evidence="4" type="ORF">DS742_19580</name>
</gene>
<dbReference type="SUPFAM" id="SSF54211">
    <property type="entry name" value="Ribosomal protein S5 domain 2-like"/>
    <property type="match status" value="1"/>
</dbReference>
<dbReference type="InterPro" id="IPR027417">
    <property type="entry name" value="P-loop_NTPase"/>
</dbReference>
<sequence length="428" mass="49084">MIREDNMAGMSWGEGIFEYLKLCHALGAERGENYFLGMNGPAGIGKKELLRRICIDLDREFIGVDYSDFIENHAFHDMCRDKSLVLFYIGNTPLNNGSYQNEVEKFIEIINSMKNTANVIFVFSSTAILGTNTAMSACFRVFLYGSLSVSEKLSYARTLIEQYQKKWSLENVYLPDHSVEILIKHYTKEAGINYLSVLIRNLYETIHYEGGNDREKEITITNKMIFRMIGSGCYVFDEQIRKKSLQGIGIAWTRWGGTLLPIEMAVIKGEGNIRFSGNIGNLMKESVQVVFTYLKANFRNWKIPPGFFMKHDFYINIYEQELYKDGASAGLAFLVKVICVIRNIRFLQPIAFSGEISLEGRVLRVGGLKEKLCAVQEHEIQKVVLPKQAWPEYQLLPEDLRNWLSVDFIDDVKELEGIILHEMDRSSK</sequence>
<organism evidence="4 5">
    <name type="scientific">Lacrimispora amygdalina</name>
    <dbReference type="NCBI Taxonomy" id="253257"/>
    <lineage>
        <taxon>Bacteria</taxon>
        <taxon>Bacillati</taxon>
        <taxon>Bacillota</taxon>
        <taxon>Clostridia</taxon>
        <taxon>Lachnospirales</taxon>
        <taxon>Lachnospiraceae</taxon>
        <taxon>Lacrimispora</taxon>
    </lineage>
</organism>
<dbReference type="InterPro" id="IPR014721">
    <property type="entry name" value="Ribsml_uS5_D2-typ_fold_subgr"/>
</dbReference>
<dbReference type="EMBL" id="QOHO01000066">
    <property type="protein sequence ID" value="RFZ77165.1"/>
    <property type="molecule type" value="Genomic_DNA"/>
</dbReference>
<dbReference type="Proteomes" id="UP000260680">
    <property type="component" value="Unassembled WGS sequence"/>
</dbReference>
<comment type="caution">
    <text evidence="4">The sequence shown here is derived from an EMBL/GenBank/DDBJ whole genome shotgun (WGS) entry which is preliminary data.</text>
</comment>
<dbReference type="PRINTS" id="PR00830">
    <property type="entry name" value="ENDOLAPTASE"/>
</dbReference>
<comment type="catalytic activity">
    <reaction evidence="2">
        <text>Hydrolysis of proteins in presence of ATP.</text>
        <dbReference type="EC" id="3.4.21.53"/>
    </reaction>
</comment>
<evidence type="ECO:0000313" key="5">
    <source>
        <dbReference type="Proteomes" id="UP000260680"/>
    </source>
</evidence>
<comment type="similarity">
    <text evidence="2">Belongs to the peptidase S16 family.</text>
</comment>
<dbReference type="GO" id="GO:0004252">
    <property type="term" value="F:serine-type endopeptidase activity"/>
    <property type="evidence" value="ECO:0007669"/>
    <property type="project" value="UniProtKB-UniRule"/>
</dbReference>
<protein>
    <recommendedName>
        <fullName evidence="2">endopeptidase La</fullName>
        <ecNumber evidence="2">3.4.21.53</ecNumber>
    </recommendedName>
</protein>
<dbReference type="GO" id="GO:0005524">
    <property type="term" value="F:ATP binding"/>
    <property type="evidence" value="ECO:0007669"/>
    <property type="project" value="InterPro"/>
</dbReference>
<dbReference type="InterPro" id="IPR008269">
    <property type="entry name" value="Lon_proteolytic"/>
</dbReference>
<name>A0A3E2N832_9FIRM</name>
<dbReference type="Pfam" id="PF05362">
    <property type="entry name" value="Lon_C"/>
    <property type="match status" value="1"/>
</dbReference>
<dbReference type="InterPro" id="IPR020568">
    <property type="entry name" value="Ribosomal_Su5_D2-typ_SF"/>
</dbReference>
<evidence type="ECO:0000256" key="1">
    <source>
        <dbReference type="ARBA" id="ARBA00022670"/>
    </source>
</evidence>
<feature type="active site" evidence="2">
    <location>
        <position position="371"/>
    </location>
</feature>
<dbReference type="RefSeq" id="WP_117418657.1">
    <property type="nucleotide sequence ID" value="NZ_QOHO01000066.1"/>
</dbReference>
<dbReference type="Gene3D" id="3.30.230.10">
    <property type="match status" value="1"/>
</dbReference>
<dbReference type="Gene3D" id="1.10.8.60">
    <property type="match status" value="1"/>
</dbReference>
<dbReference type="GO" id="GO:0030163">
    <property type="term" value="P:protein catabolic process"/>
    <property type="evidence" value="ECO:0007669"/>
    <property type="project" value="InterPro"/>
</dbReference>
<keyword evidence="1 2" id="KW-0645">Protease</keyword>
<dbReference type="GO" id="GO:0006508">
    <property type="term" value="P:proteolysis"/>
    <property type="evidence" value="ECO:0007669"/>
    <property type="project" value="UniProtKB-KW"/>
</dbReference>
<dbReference type="OrthoDB" id="9803599at2"/>
<dbReference type="AlphaFoldDB" id="A0A3E2N832"/>
<reference evidence="4 5" key="1">
    <citation type="submission" date="2018-07" db="EMBL/GenBank/DDBJ databases">
        <title>New species, Clostridium PI-S10-A1B.</title>
        <authorList>
            <person name="Krishna G."/>
            <person name="Summeta K."/>
            <person name="Shikha S."/>
            <person name="Prabhu P.B."/>
            <person name="Suresh K."/>
        </authorList>
    </citation>
    <scope>NUCLEOTIDE SEQUENCE [LARGE SCALE GENOMIC DNA]</scope>
    <source>
        <strain evidence="4 5">PI-S10-A1B</strain>
    </source>
</reference>